<dbReference type="Gene3D" id="3.40.50.720">
    <property type="entry name" value="NAD(P)-binding Rossmann-like Domain"/>
    <property type="match status" value="2"/>
</dbReference>
<dbReference type="GO" id="GO:0016491">
    <property type="term" value="F:oxidoreductase activity"/>
    <property type="evidence" value="ECO:0007669"/>
    <property type="project" value="UniProtKB-KW"/>
</dbReference>
<organism evidence="7 8">
    <name type="scientific">Celeribacter halophilus</name>
    <dbReference type="NCBI Taxonomy" id="576117"/>
    <lineage>
        <taxon>Bacteria</taxon>
        <taxon>Pseudomonadati</taxon>
        <taxon>Pseudomonadota</taxon>
        <taxon>Alphaproteobacteria</taxon>
        <taxon>Rhodobacterales</taxon>
        <taxon>Roseobacteraceae</taxon>
        <taxon>Celeribacter</taxon>
    </lineage>
</organism>
<dbReference type="PANTHER" id="PTHR48467">
    <property type="entry name" value="GLUTAMATE SYNTHASE 1 [NADH], CHLOROPLASTIC-LIKE"/>
    <property type="match status" value="1"/>
</dbReference>
<keyword evidence="8" id="KW-1185">Reference proteome</keyword>
<dbReference type="InterPro" id="IPR023753">
    <property type="entry name" value="FAD/NAD-binding_dom"/>
</dbReference>
<dbReference type="InterPro" id="IPR036188">
    <property type="entry name" value="FAD/NAD-bd_sf"/>
</dbReference>
<dbReference type="SUPFAM" id="SSF51971">
    <property type="entry name" value="Nucleotide-binding domain"/>
    <property type="match status" value="1"/>
</dbReference>
<evidence type="ECO:0000256" key="2">
    <source>
        <dbReference type="ARBA" id="ARBA00022630"/>
    </source>
</evidence>
<sequence>MRKVAIIGAGPSGCFTAQGLLKARPDWQVDVYDSLPVPYGLVRYGVAADHQGTKGIARQFERVFERQGARFFGNVTLGREVTLEQMRAAYDAVVLATGLAGDRVPELVDDGATPEGMIGAGALTRALYDHPDAGDLPDIGGHVVILGNGNVSVDLLRLLAKSESELEGSDLSPRATKWLTSRRIDSLTIVGRSAAELAKFDPVMIRELAKLQAVTIRVADLPEGEMTDAGQEKLLSALCEIDGLSTGPLPITFRFNMPLQSIETKDGKVTGLVAGRDGAESEHLPCNALVTAIGFCCDGRLGRDAVMSGAEDAEAGRIAEGLYAAGWFRRGPRGTIPENRADSLALAAKIVGDLEATPETSRAGHDGLGLTCETVDHAGWQRLDAIEKAQAMAGRCRTKIPTRSDMLRLAQKIEELK</sequence>
<accession>A0A1I3NU39</accession>
<dbReference type="Pfam" id="PF07992">
    <property type="entry name" value="Pyr_redox_2"/>
    <property type="match status" value="1"/>
</dbReference>
<gene>
    <name evidence="7" type="ORF">SAMN04488138_10281</name>
</gene>
<dbReference type="InterPro" id="IPR055275">
    <property type="entry name" value="Ferredox_Rdtase"/>
</dbReference>
<dbReference type="STRING" id="576117.SAMN04488138_10281"/>
<feature type="domain" description="FAD/NAD(P)-binding" evidence="6">
    <location>
        <begin position="3"/>
        <end position="164"/>
    </location>
</feature>
<dbReference type="PANTHER" id="PTHR48467:SF1">
    <property type="entry name" value="GLUTAMATE SYNTHASE 1 [NADH], CHLOROPLASTIC-LIKE"/>
    <property type="match status" value="1"/>
</dbReference>
<dbReference type="GeneID" id="98663892"/>
<dbReference type="PRINTS" id="PR00419">
    <property type="entry name" value="ADXRDTASE"/>
</dbReference>
<dbReference type="Proteomes" id="UP000183299">
    <property type="component" value="Unassembled WGS sequence"/>
</dbReference>
<evidence type="ECO:0000256" key="5">
    <source>
        <dbReference type="ARBA" id="ARBA00023002"/>
    </source>
</evidence>
<dbReference type="Gene3D" id="3.50.50.60">
    <property type="entry name" value="FAD/NAD(P)-binding domain"/>
    <property type="match status" value="2"/>
</dbReference>
<keyword evidence="2" id="KW-0285">Flavoprotein</keyword>
<dbReference type="OrthoDB" id="9803192at2"/>
<reference evidence="7 8" key="1">
    <citation type="submission" date="2016-10" db="EMBL/GenBank/DDBJ databases">
        <authorList>
            <person name="de Groot N.N."/>
        </authorList>
    </citation>
    <scope>NUCLEOTIDE SEQUENCE [LARGE SCALE GENOMIC DNA]</scope>
    <source>
        <strain evidence="7 8">CGMCC 1.8891</strain>
    </source>
</reference>
<keyword evidence="4" id="KW-0521">NADP</keyword>
<evidence type="ECO:0000313" key="7">
    <source>
        <dbReference type="EMBL" id="SFJ12652.1"/>
    </source>
</evidence>
<evidence type="ECO:0000256" key="3">
    <source>
        <dbReference type="ARBA" id="ARBA00022827"/>
    </source>
</evidence>
<dbReference type="RefSeq" id="WP_066605883.1">
    <property type="nucleotide sequence ID" value="NZ_FORY01000002.1"/>
</dbReference>
<keyword evidence="5" id="KW-0560">Oxidoreductase</keyword>
<evidence type="ECO:0000259" key="6">
    <source>
        <dbReference type="Pfam" id="PF07992"/>
    </source>
</evidence>
<protein>
    <submittedName>
        <fullName evidence="7">Ferredoxin--NADP+ reductase</fullName>
    </submittedName>
</protein>
<proteinExistence type="predicted"/>
<dbReference type="AlphaFoldDB" id="A0A1I3NU39"/>
<evidence type="ECO:0000313" key="8">
    <source>
        <dbReference type="Proteomes" id="UP000183299"/>
    </source>
</evidence>
<dbReference type="EMBL" id="FORY01000002">
    <property type="protein sequence ID" value="SFJ12652.1"/>
    <property type="molecule type" value="Genomic_DNA"/>
</dbReference>
<name>A0A1I3NU39_9RHOB</name>
<evidence type="ECO:0000256" key="1">
    <source>
        <dbReference type="ARBA" id="ARBA00001974"/>
    </source>
</evidence>
<evidence type="ECO:0000256" key="4">
    <source>
        <dbReference type="ARBA" id="ARBA00022857"/>
    </source>
</evidence>
<comment type="cofactor">
    <cofactor evidence="1">
        <name>FAD</name>
        <dbReference type="ChEBI" id="CHEBI:57692"/>
    </cofactor>
</comment>
<keyword evidence="3" id="KW-0274">FAD</keyword>